<sequence length="197" mass="22609">MKSIAIYNMAEAGRDVRDEVAEVFVDGYYGELSYFTKDRSTLISAFKDLFSSEVFYVAERQGRIAGILACSNNRRRAMQVKLDPLQDAFGAQTGELAYQVMKNEFNTALPYDDGTGYIECVATLTRDRGKGISSALLKYVLEKLPYRRYVLEVTDSNEAAHRIYSKLGFREFERKAEANAEVVGFKYRIYMEWTREK</sequence>
<dbReference type="GO" id="GO:0016747">
    <property type="term" value="F:acyltransferase activity, transferring groups other than amino-acyl groups"/>
    <property type="evidence" value="ECO:0007669"/>
    <property type="project" value="InterPro"/>
</dbReference>
<proteinExistence type="predicted"/>
<name>A0A1B2E7C7_9BACL</name>
<evidence type="ECO:0000256" key="2">
    <source>
        <dbReference type="ARBA" id="ARBA00023315"/>
    </source>
</evidence>
<evidence type="ECO:0000256" key="1">
    <source>
        <dbReference type="ARBA" id="ARBA00022679"/>
    </source>
</evidence>
<dbReference type="InterPro" id="IPR016181">
    <property type="entry name" value="Acyl_CoA_acyltransferase"/>
</dbReference>
<dbReference type="PANTHER" id="PTHR43420:SF12">
    <property type="entry name" value="N-ACETYLTRANSFERASE DOMAIN-CONTAINING PROTEIN"/>
    <property type="match status" value="1"/>
</dbReference>
<dbReference type="PROSITE" id="PS51186">
    <property type="entry name" value="GNAT"/>
    <property type="match status" value="1"/>
</dbReference>
<dbReference type="InterPro" id="IPR050680">
    <property type="entry name" value="YpeA/RimI_acetyltransf"/>
</dbReference>
<evidence type="ECO:0000259" key="3">
    <source>
        <dbReference type="PROSITE" id="PS51186"/>
    </source>
</evidence>
<dbReference type="InterPro" id="IPR000182">
    <property type="entry name" value="GNAT_dom"/>
</dbReference>
<dbReference type="AlphaFoldDB" id="A0A1B2E7C7"/>
<dbReference type="KEGG" id="pib:BBD41_26755"/>
<dbReference type="PANTHER" id="PTHR43420">
    <property type="entry name" value="ACETYLTRANSFERASE"/>
    <property type="match status" value="1"/>
</dbReference>
<dbReference type="Pfam" id="PF00583">
    <property type="entry name" value="Acetyltransf_1"/>
    <property type="match status" value="1"/>
</dbReference>
<dbReference type="Gene3D" id="3.40.630.30">
    <property type="match status" value="1"/>
</dbReference>
<feature type="domain" description="N-acetyltransferase" evidence="3">
    <location>
        <begin position="14"/>
        <end position="196"/>
    </location>
</feature>
<reference evidence="4" key="1">
    <citation type="submission" date="2016-08" db="EMBL/GenBank/DDBJ databases">
        <title>Complete Genome Seqeunce of Paenibacillus sp. nov. IHBB 9852 from high altitute lake of Indian trans-Himalayas.</title>
        <authorList>
            <person name="Kiran S."/>
            <person name="Swarnkar M.K."/>
            <person name="Rana A."/>
            <person name="Tewari R."/>
            <person name="Gulati A."/>
        </authorList>
    </citation>
    <scope>NUCLEOTIDE SEQUENCE [LARGE SCALE GENOMIC DNA]</scope>
    <source>
        <strain evidence="4">IHBB 9852</strain>
    </source>
</reference>
<dbReference type="EMBL" id="CP016809">
    <property type="protein sequence ID" value="ANY75885.1"/>
    <property type="molecule type" value="Genomic_DNA"/>
</dbReference>
<keyword evidence="2" id="KW-0012">Acyltransferase</keyword>
<protein>
    <submittedName>
        <fullName evidence="4">GNAT family N-acetyltransferase</fullName>
    </submittedName>
</protein>
<dbReference type="RefSeq" id="WP_099479716.1">
    <property type="nucleotide sequence ID" value="NZ_CP016809.1"/>
</dbReference>
<dbReference type="CDD" id="cd04301">
    <property type="entry name" value="NAT_SF"/>
    <property type="match status" value="1"/>
</dbReference>
<organism evidence="4">
    <name type="scientific">Paenibacillus ihbetae</name>
    <dbReference type="NCBI Taxonomy" id="1870820"/>
    <lineage>
        <taxon>Bacteria</taxon>
        <taxon>Bacillati</taxon>
        <taxon>Bacillota</taxon>
        <taxon>Bacilli</taxon>
        <taxon>Bacillales</taxon>
        <taxon>Paenibacillaceae</taxon>
        <taxon>Paenibacillus</taxon>
    </lineage>
</organism>
<accession>A0A1B2E7C7</accession>
<keyword evidence="1 4" id="KW-0808">Transferase</keyword>
<evidence type="ECO:0000313" key="4">
    <source>
        <dbReference type="EMBL" id="ANY75885.1"/>
    </source>
</evidence>
<gene>
    <name evidence="4" type="ORF">BBD41_26755</name>
</gene>
<dbReference type="SUPFAM" id="SSF55729">
    <property type="entry name" value="Acyl-CoA N-acyltransferases (Nat)"/>
    <property type="match status" value="1"/>
</dbReference>